<dbReference type="OrthoDB" id="696471at2759"/>
<dbReference type="Gramene" id="TraesCS1B03G0007700.1">
    <property type="protein sequence ID" value="TraesCS1B03G0007700.1.CDS1"/>
    <property type="gene ID" value="TraesCS1B03G0007700"/>
</dbReference>
<dbReference type="PANTHER" id="PTHR33087">
    <property type="entry name" value="OS07G0539200 PROTEIN"/>
    <property type="match status" value="1"/>
</dbReference>
<evidence type="ECO:0000313" key="2">
    <source>
        <dbReference type="EnsemblPlants" id="TraesCS1B02G003900.1.cds1"/>
    </source>
</evidence>
<evidence type="ECO:0000313" key="3">
    <source>
        <dbReference type="Proteomes" id="UP000019116"/>
    </source>
</evidence>
<dbReference type="Proteomes" id="UP000019116">
    <property type="component" value="Chromosome 1B"/>
</dbReference>
<evidence type="ECO:0008006" key="4">
    <source>
        <dbReference type="Google" id="ProtNLM"/>
    </source>
</evidence>
<sequence length="347" mass="37354">MDALEADFHNRALLASVQGWRPAVSPEALVQALGRECGVERRFIRVEVTHPADFFICFASTEDCDRVFSQTDRIRCAGPPIAFQRWHRCAQASSGKLEFSCKLGIEGLPASGSEWETLSQLVNKLQGQLVEVLPQEDRWQVDVTFWMHNPSGIPKVYDLEIPEPVGLPNVVDEDWPFAPPPPAPPTERRTLIHPLTIHVLDVVDRTVPFMALRPNYEPEDDEDLTRRHDYSRSCFRGQINGEGRGNAIRSGGHPFGGPGGLGIAGDWGSRRVNGLLAPAGGMELGSPLRESPSMGSSLVRPAASSVDPRSSGSSSAASTAVGTAAWVDTPCGRSLAASTAVGSAALG</sequence>
<dbReference type="PANTHER" id="PTHR33087:SF46">
    <property type="entry name" value="OS07G0539200 PROTEIN"/>
    <property type="match status" value="1"/>
</dbReference>
<dbReference type="AlphaFoldDB" id="A0A3B5YPS1"/>
<dbReference type="InterPro" id="IPR053253">
    <property type="entry name" value="Sex_diff_modulator"/>
</dbReference>
<organism evidence="2">
    <name type="scientific">Triticum aestivum</name>
    <name type="common">Wheat</name>
    <dbReference type="NCBI Taxonomy" id="4565"/>
    <lineage>
        <taxon>Eukaryota</taxon>
        <taxon>Viridiplantae</taxon>
        <taxon>Streptophyta</taxon>
        <taxon>Embryophyta</taxon>
        <taxon>Tracheophyta</taxon>
        <taxon>Spermatophyta</taxon>
        <taxon>Magnoliopsida</taxon>
        <taxon>Liliopsida</taxon>
        <taxon>Poales</taxon>
        <taxon>Poaceae</taxon>
        <taxon>BOP clade</taxon>
        <taxon>Pooideae</taxon>
        <taxon>Triticodae</taxon>
        <taxon>Triticeae</taxon>
        <taxon>Triticinae</taxon>
        <taxon>Triticum</taxon>
    </lineage>
</organism>
<feature type="compositionally biased region" description="Low complexity" evidence="1">
    <location>
        <begin position="302"/>
        <end position="323"/>
    </location>
</feature>
<reference evidence="2" key="2">
    <citation type="submission" date="2018-10" db="UniProtKB">
        <authorList>
            <consortium name="EnsemblPlants"/>
        </authorList>
    </citation>
    <scope>IDENTIFICATION</scope>
</reference>
<dbReference type="EnsemblPlants" id="TraesCS1B02G003900.1">
    <property type="protein sequence ID" value="TraesCS1B02G003900.1.cds1"/>
    <property type="gene ID" value="TraesCS1B02G003900"/>
</dbReference>
<accession>A0A3B5YPS1</accession>
<dbReference type="STRING" id="4565.A0A3B5YPS1"/>
<feature type="region of interest" description="Disordered" evidence="1">
    <location>
        <begin position="283"/>
        <end position="323"/>
    </location>
</feature>
<dbReference type="OMA" id="ERRHIRV"/>
<protein>
    <recommendedName>
        <fullName evidence="4">DUF4283 domain-containing protein</fullName>
    </recommendedName>
</protein>
<keyword evidence="3" id="KW-1185">Reference proteome</keyword>
<dbReference type="Gramene" id="TraesCS1B02G003900.1">
    <property type="protein sequence ID" value="TraesCS1B02G003900.1.cds1"/>
    <property type="gene ID" value="TraesCS1B02G003900"/>
</dbReference>
<evidence type="ECO:0000256" key="1">
    <source>
        <dbReference type="SAM" id="MobiDB-lite"/>
    </source>
</evidence>
<reference evidence="2" key="1">
    <citation type="submission" date="2018-08" db="EMBL/GenBank/DDBJ databases">
        <authorList>
            <person name="Rossello M."/>
        </authorList>
    </citation>
    <scope>NUCLEOTIDE SEQUENCE [LARGE SCALE GENOMIC DNA]</scope>
    <source>
        <strain evidence="2">cv. Chinese Spring</strain>
    </source>
</reference>
<dbReference type="Gramene" id="TraesCAD_scaffold_026751_01G000300.1">
    <property type="protein sequence ID" value="TraesCAD_scaffold_026751_01G000300.1"/>
    <property type="gene ID" value="TraesCAD_scaffold_026751_01G000300"/>
</dbReference>
<proteinExistence type="predicted"/>
<name>A0A3B5YPS1_WHEAT</name>